<evidence type="ECO:0000313" key="12">
    <source>
        <dbReference type="Proteomes" id="UP001055453"/>
    </source>
</evidence>
<dbReference type="EMBL" id="AP025732">
    <property type="protein sequence ID" value="BDI18860.1"/>
    <property type="molecule type" value="Genomic_DNA"/>
</dbReference>
<organism evidence="11 12">
    <name type="scientific">Nostoc cf. commune SO-36</name>
    <dbReference type="NCBI Taxonomy" id="449208"/>
    <lineage>
        <taxon>Bacteria</taxon>
        <taxon>Bacillati</taxon>
        <taxon>Cyanobacteriota</taxon>
        <taxon>Cyanophyceae</taxon>
        <taxon>Nostocales</taxon>
        <taxon>Nostocaceae</taxon>
        <taxon>Nostoc</taxon>
    </lineage>
</organism>
<evidence type="ECO:0000256" key="2">
    <source>
        <dbReference type="ARBA" id="ARBA00006739"/>
    </source>
</evidence>
<feature type="transmembrane region" description="Helical" evidence="8">
    <location>
        <begin position="383"/>
        <end position="402"/>
    </location>
</feature>
<dbReference type="RefSeq" id="WP_251956379.1">
    <property type="nucleotide sequence ID" value="NZ_AP025732.1"/>
</dbReference>
<dbReference type="InterPro" id="IPR029044">
    <property type="entry name" value="Nucleotide-diphossugar_trans"/>
</dbReference>
<sequence length="412" mass="46121">MKTNSSSSLLTVPTGLLKISELPPNDTSTSAESIYLSLVIPTYKERDNIKNVVSILSQLLDESILGNYELIVVDDDSPDRTWEIAQSLMTEYPQLRVMRRQQERGLSSAVIRGWQAATGNVLGVIDGDLQHPPEVLTQLLRSVEQGADLAVASRHVDGGGVSSWSVVRRLLSRGAQMLGLVILPGVVGRVSDPMSGYFMVRRSAIANATLNPVGYKILLEVIGRGKVDQVAEVGYVFRERKEGESKVTWKQYIDYIHHLVRLRLSTGRVGQLRRNVNFPVGRFFRFGLVGFSGVFVDLTVFHLLRTVINLGLTRSTILSAGVAIINNFLWNDLWTFGDISQRQRNPHQRFKRFLKFSAICLAGVILQALIINFLYNVLGINQYLAKLIAIAVATIWNFWVNLKLSWRVTDVK</sequence>
<keyword evidence="4" id="KW-0808">Transferase</keyword>
<evidence type="ECO:0000256" key="3">
    <source>
        <dbReference type="ARBA" id="ARBA00022676"/>
    </source>
</evidence>
<dbReference type="Pfam" id="PF00535">
    <property type="entry name" value="Glycos_transf_2"/>
    <property type="match status" value="1"/>
</dbReference>
<dbReference type="SUPFAM" id="SSF53448">
    <property type="entry name" value="Nucleotide-diphospho-sugar transferases"/>
    <property type="match status" value="1"/>
</dbReference>
<keyword evidence="5 8" id="KW-0812">Transmembrane</keyword>
<dbReference type="Proteomes" id="UP001055453">
    <property type="component" value="Chromosome"/>
</dbReference>
<name>A0ABN6Q8M2_NOSCO</name>
<keyword evidence="7 8" id="KW-0472">Membrane</keyword>
<reference evidence="11" key="1">
    <citation type="submission" date="2022-04" db="EMBL/GenBank/DDBJ databases">
        <title>Complete genome sequence of a cyanobacterium, Nostoc sp. SO-36, isolated in Antarctica.</title>
        <authorList>
            <person name="Kanesaki Y."/>
            <person name="Effendi D."/>
            <person name="Sakamoto T."/>
            <person name="Ohtani S."/>
            <person name="Awai K."/>
        </authorList>
    </citation>
    <scope>NUCLEOTIDE SEQUENCE</scope>
    <source>
        <strain evidence="11">SO-36</strain>
    </source>
</reference>
<keyword evidence="6 8" id="KW-1133">Transmembrane helix</keyword>
<proteinExistence type="inferred from homology"/>
<evidence type="ECO:0000256" key="4">
    <source>
        <dbReference type="ARBA" id="ARBA00022679"/>
    </source>
</evidence>
<evidence type="ECO:0000259" key="9">
    <source>
        <dbReference type="Pfam" id="PF00535"/>
    </source>
</evidence>
<dbReference type="PANTHER" id="PTHR43398:SF1">
    <property type="entry name" value="DOLICHOL-PHOSPHATE MANNOSYLTRANSFERASE SUBUNIT 1"/>
    <property type="match status" value="1"/>
</dbReference>
<evidence type="ECO:0000256" key="6">
    <source>
        <dbReference type="ARBA" id="ARBA00022989"/>
    </source>
</evidence>
<feature type="transmembrane region" description="Helical" evidence="8">
    <location>
        <begin position="356"/>
        <end position="377"/>
    </location>
</feature>
<evidence type="ECO:0008006" key="13">
    <source>
        <dbReference type="Google" id="ProtNLM"/>
    </source>
</evidence>
<accession>A0ABN6Q8M2</accession>
<feature type="domain" description="Glycosyltransferase 2-like" evidence="9">
    <location>
        <begin position="37"/>
        <end position="197"/>
    </location>
</feature>
<evidence type="ECO:0000313" key="11">
    <source>
        <dbReference type="EMBL" id="BDI18860.1"/>
    </source>
</evidence>
<evidence type="ECO:0000256" key="1">
    <source>
        <dbReference type="ARBA" id="ARBA00004141"/>
    </source>
</evidence>
<keyword evidence="12" id="KW-1185">Reference proteome</keyword>
<evidence type="ECO:0000256" key="7">
    <source>
        <dbReference type="ARBA" id="ARBA00023136"/>
    </source>
</evidence>
<keyword evidence="3" id="KW-0328">Glycosyltransferase</keyword>
<feature type="transmembrane region" description="Helical" evidence="8">
    <location>
        <begin position="283"/>
        <end position="304"/>
    </location>
</feature>
<protein>
    <recommendedName>
        <fullName evidence="13">Sulfonate ABC transporter permease</fullName>
    </recommendedName>
</protein>
<evidence type="ECO:0000256" key="8">
    <source>
        <dbReference type="SAM" id="Phobius"/>
    </source>
</evidence>
<comment type="similarity">
    <text evidence="2">Belongs to the glycosyltransferase 2 family.</text>
</comment>
<dbReference type="InterPro" id="IPR039528">
    <property type="entry name" value="DPM1-like"/>
</dbReference>
<comment type="subcellular location">
    <subcellularLocation>
        <location evidence="1">Membrane</location>
        <topology evidence="1">Multi-pass membrane protein</topology>
    </subcellularLocation>
</comment>
<dbReference type="PANTHER" id="PTHR43398">
    <property type="entry name" value="DOLICHOL-PHOSPHATE MANNOSYLTRANSFERASE SUBUNIT 1"/>
    <property type="match status" value="1"/>
</dbReference>
<gene>
    <name evidence="11" type="ORF">ANSO36C_46620</name>
</gene>
<feature type="domain" description="GtrA/DPMS transmembrane" evidence="10">
    <location>
        <begin position="285"/>
        <end position="405"/>
    </location>
</feature>
<dbReference type="InterPro" id="IPR007267">
    <property type="entry name" value="GtrA_DPMS_TM"/>
</dbReference>
<dbReference type="InterPro" id="IPR001173">
    <property type="entry name" value="Glyco_trans_2-like"/>
</dbReference>
<dbReference type="Gene3D" id="3.90.550.10">
    <property type="entry name" value="Spore Coat Polysaccharide Biosynthesis Protein SpsA, Chain A"/>
    <property type="match status" value="1"/>
</dbReference>
<dbReference type="CDD" id="cd06442">
    <property type="entry name" value="DPM1_like"/>
    <property type="match status" value="1"/>
</dbReference>
<evidence type="ECO:0000259" key="10">
    <source>
        <dbReference type="Pfam" id="PF04138"/>
    </source>
</evidence>
<dbReference type="Pfam" id="PF04138">
    <property type="entry name" value="GtrA_DPMS_TM"/>
    <property type="match status" value="1"/>
</dbReference>
<evidence type="ECO:0000256" key="5">
    <source>
        <dbReference type="ARBA" id="ARBA00022692"/>
    </source>
</evidence>